<name>A0A3L6RSV1_PANMI</name>
<dbReference type="PRINTS" id="PR00364">
    <property type="entry name" value="DISEASERSIST"/>
</dbReference>
<evidence type="ECO:0000256" key="1">
    <source>
        <dbReference type="SAM" id="MobiDB-lite"/>
    </source>
</evidence>
<evidence type="ECO:0000313" key="2">
    <source>
        <dbReference type="EMBL" id="RLN08872.1"/>
    </source>
</evidence>
<comment type="caution">
    <text evidence="2">The sequence shown here is derived from an EMBL/GenBank/DDBJ whole genome shotgun (WGS) entry which is preliminary data.</text>
</comment>
<proteinExistence type="predicted"/>
<reference evidence="3" key="1">
    <citation type="journal article" date="2019" name="Nat. Commun.">
        <title>The genome of broomcorn millet.</title>
        <authorList>
            <person name="Zou C."/>
            <person name="Miki D."/>
            <person name="Li D."/>
            <person name="Tang Q."/>
            <person name="Xiao L."/>
            <person name="Rajput S."/>
            <person name="Deng P."/>
            <person name="Jia W."/>
            <person name="Huang R."/>
            <person name="Zhang M."/>
            <person name="Sun Y."/>
            <person name="Hu J."/>
            <person name="Fu X."/>
            <person name="Schnable P.S."/>
            <person name="Li F."/>
            <person name="Zhang H."/>
            <person name="Feng B."/>
            <person name="Zhu X."/>
            <person name="Liu R."/>
            <person name="Schnable J.C."/>
            <person name="Zhu J.-K."/>
            <person name="Zhang H."/>
        </authorList>
    </citation>
    <scope>NUCLEOTIDE SEQUENCE [LARGE SCALE GENOMIC DNA]</scope>
</reference>
<dbReference type="AlphaFoldDB" id="A0A3L6RSV1"/>
<dbReference type="PANTHER" id="PTHR36766">
    <property type="entry name" value="PLANT BROAD-SPECTRUM MILDEW RESISTANCE PROTEIN RPW8"/>
    <property type="match status" value="1"/>
</dbReference>
<dbReference type="SUPFAM" id="SSF52058">
    <property type="entry name" value="L domain-like"/>
    <property type="match status" value="1"/>
</dbReference>
<accession>A0A3L6RSV1</accession>
<gene>
    <name evidence="2" type="ORF">C2845_PM11G17770</name>
</gene>
<evidence type="ECO:0000313" key="3">
    <source>
        <dbReference type="Proteomes" id="UP000275267"/>
    </source>
</evidence>
<dbReference type="Proteomes" id="UP000275267">
    <property type="component" value="Unassembled WGS sequence"/>
</dbReference>
<sequence>MYNLIDQAEWKSHVPCVEQLLPNLKDALYDAEDLLDEFRWYELKVEIEGNATQLSPFIDLFHGETHGSFNKVADIQKRQSNLSSQLEKMGLHGATPRFDKSLRPVTTSFRTEPKIFGREKELEEVIRLLGVPTYGSGSSSKRKRSSNATNNEPRVPFVPVLPIVGIGGVGKTTLAQEITTLERERFTKVLIKSLSGKEATADNLDDLQQILAGEVGKKRFLLILDDIWPNALNDDGRCWRKFCGPLTNVQQGSVLLVTYVPAIRKIVIADCASVKSVQIECPPSLEEISVRRCPKMTHLSSPSVKKLVLEFQIFGFSIDCSSLTFLHLNFSQLPSIELEKWNLPVLQWLHISFCECLAFVRESEHISTGLSLGFARAERSTAKFPLLTHLTIESCRKLESIDDLLTHECLPAIESITIEFCDFLYLPTERFESFPFLKKLRIKGCPRLYWQSAMVLPPSLQRLYLCSCGDFSAWSPRCCLENLTSLELLWMESCQGIVSIPGDLWSSNLESLRELWIQDCPDLVSIGGPEAIANINRLRIQDCPKMMEIEQPRWK</sequence>
<protein>
    <submittedName>
        <fullName evidence="2">Disease resistance protein RGA2-like</fullName>
    </submittedName>
</protein>
<dbReference type="InterPro" id="IPR027417">
    <property type="entry name" value="P-loop_NTPase"/>
</dbReference>
<dbReference type="STRING" id="4540.A0A3L6RSV1"/>
<dbReference type="Gene3D" id="3.40.50.300">
    <property type="entry name" value="P-loop containing nucleotide triphosphate hydrolases"/>
    <property type="match status" value="1"/>
</dbReference>
<dbReference type="Gene3D" id="3.80.10.10">
    <property type="entry name" value="Ribonuclease Inhibitor"/>
    <property type="match status" value="2"/>
</dbReference>
<dbReference type="OrthoDB" id="694279at2759"/>
<feature type="region of interest" description="Disordered" evidence="1">
    <location>
        <begin position="134"/>
        <end position="153"/>
    </location>
</feature>
<organism evidence="2 3">
    <name type="scientific">Panicum miliaceum</name>
    <name type="common">Proso millet</name>
    <name type="synonym">Broomcorn millet</name>
    <dbReference type="NCBI Taxonomy" id="4540"/>
    <lineage>
        <taxon>Eukaryota</taxon>
        <taxon>Viridiplantae</taxon>
        <taxon>Streptophyta</taxon>
        <taxon>Embryophyta</taxon>
        <taxon>Tracheophyta</taxon>
        <taxon>Spermatophyta</taxon>
        <taxon>Magnoliopsida</taxon>
        <taxon>Liliopsida</taxon>
        <taxon>Poales</taxon>
        <taxon>Poaceae</taxon>
        <taxon>PACMAD clade</taxon>
        <taxon>Panicoideae</taxon>
        <taxon>Panicodae</taxon>
        <taxon>Paniceae</taxon>
        <taxon>Panicinae</taxon>
        <taxon>Panicum</taxon>
        <taxon>Panicum sect. Panicum</taxon>
    </lineage>
</organism>
<dbReference type="PANTHER" id="PTHR36766:SF64">
    <property type="entry name" value="OS12G0206100 PROTEIN"/>
    <property type="match status" value="1"/>
</dbReference>
<keyword evidence="3" id="KW-1185">Reference proteome</keyword>
<dbReference type="EMBL" id="PQIB02000007">
    <property type="protein sequence ID" value="RLN08872.1"/>
    <property type="molecule type" value="Genomic_DNA"/>
</dbReference>
<dbReference type="SUPFAM" id="SSF52540">
    <property type="entry name" value="P-loop containing nucleoside triphosphate hydrolases"/>
    <property type="match status" value="1"/>
</dbReference>
<dbReference type="InterPro" id="IPR032675">
    <property type="entry name" value="LRR_dom_sf"/>
</dbReference>